<dbReference type="SUPFAM" id="SSF56601">
    <property type="entry name" value="beta-lactamase/transpeptidase-like"/>
    <property type="match status" value="1"/>
</dbReference>
<gene>
    <name evidence="2" type="ordered locus">RSal33209_0844</name>
</gene>
<dbReference type="InterPro" id="IPR052907">
    <property type="entry name" value="Beta-lactamase/esterase"/>
</dbReference>
<dbReference type="EMBL" id="CP000910">
    <property type="protein sequence ID" value="ABY22588.1"/>
    <property type="molecule type" value="Genomic_DNA"/>
</dbReference>
<dbReference type="SMR" id="A9WQD8"/>
<evidence type="ECO:0000259" key="1">
    <source>
        <dbReference type="Pfam" id="PF00144"/>
    </source>
</evidence>
<dbReference type="KEGG" id="rsa:RSal33209_0844"/>
<dbReference type="InterPro" id="IPR012338">
    <property type="entry name" value="Beta-lactam/transpept-like"/>
</dbReference>
<dbReference type="HOGENOM" id="CLU_035614_3_0_11"/>
<evidence type="ECO:0000313" key="3">
    <source>
        <dbReference type="Proteomes" id="UP000002007"/>
    </source>
</evidence>
<dbReference type="AlphaFoldDB" id="A9WQD8"/>
<dbReference type="RefSeq" id="WP_012244283.1">
    <property type="nucleotide sequence ID" value="NC_010168.1"/>
</dbReference>
<organism evidence="2 3">
    <name type="scientific">Renibacterium salmoninarum (strain ATCC 33209 / DSM 20767 / JCM 11484 / NBRC 15589 / NCIMB 2235)</name>
    <dbReference type="NCBI Taxonomy" id="288705"/>
    <lineage>
        <taxon>Bacteria</taxon>
        <taxon>Bacillati</taxon>
        <taxon>Actinomycetota</taxon>
        <taxon>Actinomycetes</taxon>
        <taxon>Micrococcales</taxon>
        <taxon>Micrococcaceae</taxon>
        <taxon>Renibacterium</taxon>
    </lineage>
</organism>
<reference evidence="3" key="1">
    <citation type="journal article" date="2008" name="J. Bacteriol.">
        <title>Genome sequence of the fish pathogen Renibacterium salmoninarum suggests reductive evolution away from an environmental Arthrobacter ancestor.</title>
        <authorList>
            <person name="Wiens G.D."/>
            <person name="Rockey D.D."/>
            <person name="Wu Z."/>
            <person name="Chang J."/>
            <person name="Levy R."/>
            <person name="Crane S."/>
            <person name="Chen D.S."/>
            <person name="Capri G.R."/>
            <person name="Burnett J.R."/>
            <person name="Sudheesh P.S."/>
            <person name="Schipma M.J."/>
            <person name="Burd H."/>
            <person name="Bhattacharyya A."/>
            <person name="Rhodes L.D."/>
            <person name="Kaul R."/>
            <person name="Strom M.S."/>
        </authorList>
    </citation>
    <scope>NUCLEOTIDE SEQUENCE [LARGE SCALE GENOMIC DNA]</scope>
    <source>
        <strain evidence="3">ATCC 33209 / DSM 20767 / JCM 11484 / NBRC 15589 / NCIMB 2235</strain>
    </source>
</reference>
<proteinExistence type="predicted"/>
<keyword evidence="2" id="KW-0378">Hydrolase</keyword>
<protein>
    <submittedName>
        <fullName evidence="2">Esterase</fullName>
        <ecNumber evidence="2">3.1.1.1</ecNumber>
    </submittedName>
</protein>
<dbReference type="Pfam" id="PF00144">
    <property type="entry name" value="Beta-lactamase"/>
    <property type="match status" value="1"/>
</dbReference>
<dbReference type="EC" id="3.1.1.1" evidence="2"/>
<feature type="domain" description="Beta-lactamase-related" evidence="1">
    <location>
        <begin position="17"/>
        <end position="372"/>
    </location>
</feature>
<dbReference type="STRING" id="288705.RSal33209_0844"/>
<dbReference type="PANTHER" id="PTHR43319">
    <property type="entry name" value="BETA-LACTAMASE-RELATED"/>
    <property type="match status" value="1"/>
</dbReference>
<dbReference type="PANTHER" id="PTHR43319:SF3">
    <property type="entry name" value="BETA-LACTAMASE-RELATED DOMAIN-CONTAINING PROTEIN"/>
    <property type="match status" value="1"/>
</dbReference>
<sequence length="392" mass="41884">MTQGFVTDGYQPLADAFDSLFTDGLDDGASLAVYRDGKAVLDLWGGEDPHDGSPWLKDSVSSGFSTTKAAATICLLRLVERGLIDLDAPVATYWPEFTAAGKAGITVRQVSQHRSALPYLDAPVEDFFTPGKAEQEIAAQAPAYAVNSFFNYHAITFGTLVGEIVHRVSGKPVGEFFADEIATPLGLEFWIGQPTSVEGQFRRSSYPPLTLPAKVSAELLAQLPPATVAAVRTAEQLYELIPADSRESVANSVQFRSAQLAGASGVTNGRALARMYAAVIGEVDGIRLLSAETVEAARTYATDDIDKAPLPDGTVQSKPRWGIGFHLDDVASPMLGPGSFGHAGMGGRLGFAHPESGIGFGYVSQRMVLNPSPLPVLEERMRRLTEALREVI</sequence>
<name>A9WQD8_RENSM</name>
<dbReference type="Gene3D" id="3.40.710.10">
    <property type="entry name" value="DD-peptidase/beta-lactamase superfamily"/>
    <property type="match status" value="1"/>
</dbReference>
<evidence type="ECO:0000313" key="2">
    <source>
        <dbReference type="EMBL" id="ABY22588.1"/>
    </source>
</evidence>
<accession>A9WQD8</accession>
<dbReference type="Proteomes" id="UP000002007">
    <property type="component" value="Chromosome"/>
</dbReference>
<dbReference type="eggNOG" id="COG1680">
    <property type="taxonomic scope" value="Bacteria"/>
</dbReference>
<dbReference type="GO" id="GO:0106435">
    <property type="term" value="F:carboxylesterase activity"/>
    <property type="evidence" value="ECO:0007669"/>
    <property type="project" value="UniProtKB-EC"/>
</dbReference>
<keyword evidence="3" id="KW-1185">Reference proteome</keyword>
<dbReference type="InterPro" id="IPR001466">
    <property type="entry name" value="Beta-lactam-related"/>
</dbReference>